<evidence type="ECO:0000313" key="10">
    <source>
        <dbReference type="EMBL" id="MBK3331724.1"/>
    </source>
</evidence>
<evidence type="ECO:0000256" key="8">
    <source>
        <dbReference type="SAM" id="Phobius"/>
    </source>
</evidence>
<dbReference type="PANTHER" id="PTHR30294:SF29">
    <property type="entry name" value="MULTIDRUG ABC TRANSPORTER PERMEASE YBHS-RELATED"/>
    <property type="match status" value="1"/>
</dbReference>
<dbReference type="InterPro" id="IPR013525">
    <property type="entry name" value="ABC2_TM"/>
</dbReference>
<feature type="transmembrane region" description="Helical" evidence="8">
    <location>
        <begin position="21"/>
        <end position="41"/>
    </location>
</feature>
<evidence type="ECO:0000256" key="1">
    <source>
        <dbReference type="ARBA" id="ARBA00004651"/>
    </source>
</evidence>
<dbReference type="Gene3D" id="3.40.1710.10">
    <property type="entry name" value="abc type-2 transporter like domain"/>
    <property type="match status" value="1"/>
</dbReference>
<keyword evidence="7 8" id="KW-0472">Membrane</keyword>
<dbReference type="PANTHER" id="PTHR30294">
    <property type="entry name" value="MEMBRANE COMPONENT OF ABC TRANSPORTER YHHJ-RELATED"/>
    <property type="match status" value="1"/>
</dbReference>
<accession>A0ABS1GFM4</accession>
<keyword evidence="4" id="KW-1003">Cell membrane</keyword>
<feature type="transmembrane region" description="Helical" evidence="8">
    <location>
        <begin position="171"/>
        <end position="194"/>
    </location>
</feature>
<feature type="transmembrane region" description="Helical" evidence="8">
    <location>
        <begin position="279"/>
        <end position="299"/>
    </location>
</feature>
<evidence type="ECO:0000256" key="5">
    <source>
        <dbReference type="ARBA" id="ARBA00022692"/>
    </source>
</evidence>
<dbReference type="InterPro" id="IPR051449">
    <property type="entry name" value="ABC-2_transporter_component"/>
</dbReference>
<evidence type="ECO:0000256" key="7">
    <source>
        <dbReference type="ARBA" id="ARBA00023136"/>
    </source>
</evidence>
<feature type="transmembrane region" description="Helical" evidence="8">
    <location>
        <begin position="251"/>
        <end position="272"/>
    </location>
</feature>
<feature type="transmembrane region" description="Helical" evidence="8">
    <location>
        <begin position="215"/>
        <end position="239"/>
    </location>
</feature>
<keyword evidence="5 8" id="KW-0812">Transmembrane</keyword>
<feature type="transmembrane region" description="Helical" evidence="8">
    <location>
        <begin position="342"/>
        <end position="363"/>
    </location>
</feature>
<keyword evidence="11" id="KW-1185">Reference proteome</keyword>
<evidence type="ECO:0000256" key="3">
    <source>
        <dbReference type="ARBA" id="ARBA00022448"/>
    </source>
</evidence>
<proteinExistence type="inferred from homology"/>
<dbReference type="InterPro" id="IPR047817">
    <property type="entry name" value="ABC2_TM_bact-type"/>
</dbReference>
<dbReference type="PROSITE" id="PS51012">
    <property type="entry name" value="ABC_TM2"/>
    <property type="match status" value="1"/>
</dbReference>
<name>A0ABS1GFM4_9AQUI</name>
<dbReference type="Pfam" id="PF12698">
    <property type="entry name" value="ABC2_membrane_3"/>
    <property type="match status" value="1"/>
</dbReference>
<evidence type="ECO:0000256" key="4">
    <source>
        <dbReference type="ARBA" id="ARBA00022475"/>
    </source>
</evidence>
<organism evidence="10 11">
    <name type="scientific">Persephonella atlantica</name>
    <dbReference type="NCBI Taxonomy" id="2699429"/>
    <lineage>
        <taxon>Bacteria</taxon>
        <taxon>Pseudomonadati</taxon>
        <taxon>Aquificota</taxon>
        <taxon>Aquificia</taxon>
        <taxon>Aquificales</taxon>
        <taxon>Hydrogenothermaceae</taxon>
        <taxon>Persephonella</taxon>
    </lineage>
</organism>
<keyword evidence="3" id="KW-0813">Transport</keyword>
<comment type="subcellular location">
    <subcellularLocation>
        <location evidence="1">Cell membrane</location>
        <topology evidence="1">Multi-pass membrane protein</topology>
    </subcellularLocation>
</comment>
<keyword evidence="6 8" id="KW-1133">Transmembrane helix</keyword>
<dbReference type="Proteomes" id="UP000772812">
    <property type="component" value="Unassembled WGS sequence"/>
</dbReference>
<reference evidence="10 11" key="1">
    <citation type="journal article" date="2021" name="Syst. Appl. Microbiol.">
        <title>Persephonella atlantica sp. nov.: How to adapt to physico-chemical gradients in high temperature hydrothermal habitats.</title>
        <authorList>
            <person name="Francois D.X."/>
            <person name="Godfroy A."/>
            <person name="Mathien C."/>
            <person name="Aube J."/>
            <person name="Cathalot C."/>
            <person name="Lesongeur F."/>
            <person name="L'Haridon S."/>
            <person name="Philippon X."/>
            <person name="Roussel E.G."/>
        </authorList>
    </citation>
    <scope>NUCLEOTIDE SEQUENCE [LARGE SCALE GENOMIC DNA]</scope>
    <source>
        <strain evidence="10 11">MO1340</strain>
    </source>
</reference>
<feature type="domain" description="ABC transmembrane type-2" evidence="9">
    <location>
        <begin position="137"/>
        <end position="366"/>
    </location>
</feature>
<comment type="similarity">
    <text evidence="2">Belongs to the ABC-2 integral membrane protein family.</text>
</comment>
<evidence type="ECO:0000256" key="2">
    <source>
        <dbReference type="ARBA" id="ARBA00007783"/>
    </source>
</evidence>
<evidence type="ECO:0000313" key="11">
    <source>
        <dbReference type="Proteomes" id="UP000772812"/>
    </source>
</evidence>
<sequence>MKINVVKAYLKKEFSELVRSRLIIMVYLMPSMILILFGYGIKMEVYNVRTAIINYDKSQLSYRIISAFEHSRYFTAEVVNLPEEKALEMMKRAEIDLLIIIPESFEKHLLKGIKTEIGIFVDASFPFRGLTIQSYAEGVLLKEAQEVLQSRPSIVINHRNLFNQAMRDENAIVPGLLGIVFLVAPAILSALLIVREKERGTIFNFYSSPVRKTDFVIGKLSLPFLLHSVNIFIIFLWAAYLFKVPFRGNFFIYWITSEIYVLISVSIGLLVSIVARTQIVAIVLTVIITIIPGFLYSGIVMPISSMEGEAAVEAHIFPVMYYNHIIYDTFLIGQGFSSDKNLFYFFILIFYWLFITVIGVLLLRKELR</sequence>
<evidence type="ECO:0000259" key="9">
    <source>
        <dbReference type="PROSITE" id="PS51012"/>
    </source>
</evidence>
<evidence type="ECO:0000256" key="6">
    <source>
        <dbReference type="ARBA" id="ARBA00022989"/>
    </source>
</evidence>
<comment type="caution">
    <text evidence="10">The sequence shown here is derived from an EMBL/GenBank/DDBJ whole genome shotgun (WGS) entry which is preliminary data.</text>
</comment>
<dbReference type="EMBL" id="JAACYA010000001">
    <property type="protein sequence ID" value="MBK3331724.1"/>
    <property type="molecule type" value="Genomic_DNA"/>
</dbReference>
<gene>
    <name evidence="10" type="ORF">GWK41_01430</name>
</gene>
<protein>
    <submittedName>
        <fullName evidence="10">ABC transporter permease</fullName>
    </submittedName>
</protein>